<reference evidence="3 4" key="1">
    <citation type="submission" date="2019-07" db="EMBL/GenBank/DDBJ databases">
        <title>Genomic Encyclopedia of Archaeal and Bacterial Type Strains, Phase II (KMG-II): from individual species to whole genera.</title>
        <authorList>
            <person name="Goeker M."/>
        </authorList>
    </citation>
    <scope>NUCLEOTIDE SEQUENCE [LARGE SCALE GENOMIC DNA]</scope>
    <source>
        <strain evidence="3 4">ATCC BAA-1854</strain>
    </source>
</reference>
<evidence type="ECO:0000313" key="3">
    <source>
        <dbReference type="EMBL" id="TWJ02500.1"/>
    </source>
</evidence>
<comment type="caution">
    <text evidence="3">The sequence shown here is derived from an EMBL/GenBank/DDBJ whole genome shotgun (WGS) entry which is preliminary data.</text>
</comment>
<evidence type="ECO:0000256" key="1">
    <source>
        <dbReference type="ARBA" id="ARBA00023125"/>
    </source>
</evidence>
<accession>A0A562U9J8</accession>
<evidence type="ECO:0000259" key="2">
    <source>
        <dbReference type="PROSITE" id="PS50943"/>
    </source>
</evidence>
<dbReference type="Proteomes" id="UP000317010">
    <property type="component" value="Unassembled WGS sequence"/>
</dbReference>
<dbReference type="InterPro" id="IPR010982">
    <property type="entry name" value="Lambda_DNA-bd_dom_sf"/>
</dbReference>
<organism evidence="3 4">
    <name type="scientific">Mucilaginibacter frigoritolerans</name>
    <dbReference type="NCBI Taxonomy" id="652788"/>
    <lineage>
        <taxon>Bacteria</taxon>
        <taxon>Pseudomonadati</taxon>
        <taxon>Bacteroidota</taxon>
        <taxon>Sphingobacteriia</taxon>
        <taxon>Sphingobacteriales</taxon>
        <taxon>Sphingobacteriaceae</taxon>
        <taxon>Mucilaginibacter</taxon>
    </lineage>
</organism>
<dbReference type="GO" id="GO:0003677">
    <property type="term" value="F:DNA binding"/>
    <property type="evidence" value="ECO:0007669"/>
    <property type="project" value="UniProtKB-KW"/>
</dbReference>
<name>A0A562U9J8_9SPHI</name>
<dbReference type="SUPFAM" id="SSF47413">
    <property type="entry name" value="lambda repressor-like DNA-binding domains"/>
    <property type="match status" value="1"/>
</dbReference>
<proteinExistence type="predicted"/>
<dbReference type="AlphaFoldDB" id="A0A562U9J8"/>
<protein>
    <submittedName>
        <fullName evidence="3">Helix-turn-helix protein</fullName>
    </submittedName>
</protein>
<gene>
    <name evidence="3" type="ORF">JN11_01473</name>
</gene>
<dbReference type="RefSeq" id="WP_144911151.1">
    <property type="nucleotide sequence ID" value="NZ_VLLI01000003.1"/>
</dbReference>
<dbReference type="Pfam" id="PF01381">
    <property type="entry name" value="HTH_3"/>
    <property type="match status" value="1"/>
</dbReference>
<evidence type="ECO:0000313" key="4">
    <source>
        <dbReference type="Proteomes" id="UP000317010"/>
    </source>
</evidence>
<dbReference type="PANTHER" id="PTHR46558">
    <property type="entry name" value="TRACRIPTIONAL REGULATORY PROTEIN-RELATED-RELATED"/>
    <property type="match status" value="1"/>
</dbReference>
<dbReference type="SMART" id="SM00530">
    <property type="entry name" value="HTH_XRE"/>
    <property type="match status" value="1"/>
</dbReference>
<dbReference type="PROSITE" id="PS50943">
    <property type="entry name" value="HTH_CROC1"/>
    <property type="match status" value="1"/>
</dbReference>
<dbReference type="Gene3D" id="1.10.260.40">
    <property type="entry name" value="lambda repressor-like DNA-binding domains"/>
    <property type="match status" value="1"/>
</dbReference>
<dbReference type="InterPro" id="IPR001387">
    <property type="entry name" value="Cro/C1-type_HTH"/>
</dbReference>
<sequence>MGIGTTLKKIRLNKKYSQQYVADHLNISRKTYNNWENNKTDLTLQKCDKICELYSIGITGLIEYHYNVTSIN</sequence>
<dbReference type="CDD" id="cd00093">
    <property type="entry name" value="HTH_XRE"/>
    <property type="match status" value="1"/>
</dbReference>
<dbReference type="EMBL" id="VLLI01000003">
    <property type="protein sequence ID" value="TWJ02500.1"/>
    <property type="molecule type" value="Genomic_DNA"/>
</dbReference>
<feature type="domain" description="HTH cro/C1-type" evidence="2">
    <location>
        <begin position="7"/>
        <end position="61"/>
    </location>
</feature>
<dbReference type="PANTHER" id="PTHR46558:SF4">
    <property type="entry name" value="DNA-BIDING PHAGE PROTEIN"/>
    <property type="match status" value="1"/>
</dbReference>
<keyword evidence="4" id="KW-1185">Reference proteome</keyword>
<dbReference type="OrthoDB" id="959646at2"/>
<keyword evidence="1" id="KW-0238">DNA-binding</keyword>